<feature type="binding site" evidence="9 12">
    <location>
        <position position="313"/>
    </location>
    <ligand>
        <name>Mg(2+)</name>
        <dbReference type="ChEBI" id="CHEBI:18420"/>
    </ligand>
</feature>
<feature type="binding site" evidence="11">
    <location>
        <position position="313"/>
    </location>
    <ligand>
        <name>substrate</name>
    </ligand>
</feature>
<reference evidence="15 16" key="1">
    <citation type="submission" date="2017-07" db="EMBL/GenBank/DDBJ databases">
        <title>Recovery of genomes from metagenomes via a dereplication, aggregation, and scoring strategy.</title>
        <authorList>
            <person name="Sieber C.M."/>
            <person name="Probst A.J."/>
            <person name="Sharrar A."/>
            <person name="Thomas B.C."/>
            <person name="Hess M."/>
            <person name="Tringe S.G."/>
            <person name="Banfield J.F."/>
        </authorList>
    </citation>
    <scope>NUCLEOTIDE SEQUENCE [LARGE SCALE GENOMIC DNA]</scope>
    <source>
        <strain evidence="15">JGI_Cruoil_03_51_56</strain>
    </source>
</reference>
<evidence type="ECO:0000256" key="5">
    <source>
        <dbReference type="ARBA" id="ARBA00022525"/>
    </source>
</evidence>
<dbReference type="SUPFAM" id="SSF54826">
    <property type="entry name" value="Enolase N-terminal domain-like"/>
    <property type="match status" value="1"/>
</dbReference>
<dbReference type="NCBIfam" id="TIGR01060">
    <property type="entry name" value="eno"/>
    <property type="match status" value="1"/>
</dbReference>
<dbReference type="Gene3D" id="3.30.390.10">
    <property type="entry name" value="Enolase-like, N-terminal domain"/>
    <property type="match status" value="1"/>
</dbReference>
<dbReference type="EMBL" id="NOZP01000186">
    <property type="protein sequence ID" value="OYD13883.1"/>
    <property type="molecule type" value="Genomic_DNA"/>
</dbReference>
<evidence type="ECO:0000313" key="16">
    <source>
        <dbReference type="Proteomes" id="UP000215559"/>
    </source>
</evidence>
<feature type="domain" description="Enolase N-terminal" evidence="14">
    <location>
        <begin position="4"/>
        <end position="134"/>
    </location>
</feature>
<feature type="binding site" evidence="9">
    <location>
        <position position="389"/>
    </location>
    <ligand>
        <name>(2R)-2-phosphoglycerate</name>
        <dbReference type="ChEBI" id="CHEBI:58289"/>
    </ligand>
</feature>
<dbReference type="SMART" id="SM01193">
    <property type="entry name" value="Enolase_N"/>
    <property type="match status" value="1"/>
</dbReference>
<dbReference type="HAMAP" id="MF_00318">
    <property type="entry name" value="Enolase"/>
    <property type="match status" value="1"/>
</dbReference>
<dbReference type="GO" id="GO:0000015">
    <property type="term" value="C:phosphopyruvate hydratase complex"/>
    <property type="evidence" value="ECO:0007669"/>
    <property type="project" value="InterPro"/>
</dbReference>
<evidence type="ECO:0000256" key="4">
    <source>
        <dbReference type="ARBA" id="ARBA00017068"/>
    </source>
</evidence>
<dbReference type="CDD" id="cd03313">
    <property type="entry name" value="enolase"/>
    <property type="match status" value="1"/>
</dbReference>
<evidence type="ECO:0000256" key="7">
    <source>
        <dbReference type="ARBA" id="ARBA00023152"/>
    </source>
</evidence>
<evidence type="ECO:0000256" key="12">
    <source>
        <dbReference type="PIRSR" id="PIRSR001400-3"/>
    </source>
</evidence>
<keyword evidence="8 9" id="KW-0456">Lyase</keyword>
<dbReference type="PANTHER" id="PTHR11902">
    <property type="entry name" value="ENOLASE"/>
    <property type="match status" value="1"/>
</dbReference>
<dbReference type="SMART" id="SM01192">
    <property type="entry name" value="Enolase_C"/>
    <property type="match status" value="1"/>
</dbReference>
<dbReference type="PANTHER" id="PTHR11902:SF1">
    <property type="entry name" value="ENOLASE"/>
    <property type="match status" value="1"/>
</dbReference>
<comment type="function">
    <text evidence="9">Catalyzes the reversible conversion of 2-phosphoglycerate (2-PG) into phosphoenolpyruvate (PEP). It is essential for the degradation of carbohydrates via glycolysis.</text>
</comment>
<feature type="binding site" evidence="11">
    <location>
        <position position="155"/>
    </location>
    <ligand>
        <name>substrate</name>
    </ligand>
</feature>
<dbReference type="PROSITE" id="PS00164">
    <property type="entry name" value="ENOLASE"/>
    <property type="match status" value="1"/>
</dbReference>
<comment type="subcellular location">
    <subcellularLocation>
        <location evidence="9">Cytoplasm</location>
    </subcellularLocation>
    <subcellularLocation>
        <location evidence="9">Secreted</location>
    </subcellularLocation>
    <subcellularLocation>
        <location evidence="9">Cell surface</location>
    </subcellularLocation>
    <text evidence="9">Fractions of enolase are present in both the cytoplasm and on the cell surface.</text>
</comment>
<dbReference type="AlphaFoldDB" id="A0A235BN33"/>
<feature type="binding site" evidence="11">
    <location>
        <begin position="365"/>
        <end position="368"/>
    </location>
    <ligand>
        <name>substrate</name>
    </ligand>
</feature>
<dbReference type="SFLD" id="SFLDF00002">
    <property type="entry name" value="enolase"/>
    <property type="match status" value="1"/>
</dbReference>
<dbReference type="UniPathway" id="UPA00109">
    <property type="reaction ID" value="UER00187"/>
</dbReference>
<comment type="similarity">
    <text evidence="2 9">Belongs to the enolase family.</text>
</comment>
<evidence type="ECO:0000256" key="8">
    <source>
        <dbReference type="ARBA" id="ARBA00023239"/>
    </source>
</evidence>
<comment type="caution">
    <text evidence="15">The sequence shown here is derived from an EMBL/GenBank/DDBJ whole genome shotgun (WGS) entry which is preliminary data.</text>
</comment>
<dbReference type="InterPro" id="IPR029017">
    <property type="entry name" value="Enolase-like_N"/>
</dbReference>
<feature type="active site" description="Proton acceptor" evidence="9 10">
    <location>
        <position position="338"/>
    </location>
</feature>
<keyword evidence="7 9" id="KW-0324">Glycolysis</keyword>
<comment type="pathway">
    <text evidence="1 9">Carbohydrate degradation; glycolysis; pyruvate from D-glyceraldehyde 3-phosphate: step 4/5.</text>
</comment>
<dbReference type="InterPro" id="IPR020811">
    <property type="entry name" value="Enolase_N"/>
</dbReference>
<dbReference type="InterPro" id="IPR020810">
    <property type="entry name" value="Enolase_C"/>
</dbReference>
<evidence type="ECO:0000256" key="2">
    <source>
        <dbReference type="ARBA" id="ARBA00009604"/>
    </source>
</evidence>
<dbReference type="SUPFAM" id="SSF51604">
    <property type="entry name" value="Enolase C-terminal domain-like"/>
    <property type="match status" value="1"/>
</dbReference>
<feature type="binding site" evidence="11">
    <location>
        <position position="164"/>
    </location>
    <ligand>
        <name>substrate</name>
    </ligand>
</feature>
<evidence type="ECO:0000256" key="3">
    <source>
        <dbReference type="ARBA" id="ARBA00012058"/>
    </source>
</evidence>
<accession>A0A235BN33</accession>
<feature type="binding site" evidence="11">
    <location>
        <position position="286"/>
    </location>
    <ligand>
        <name>substrate</name>
    </ligand>
</feature>
<dbReference type="GO" id="GO:0000287">
    <property type="term" value="F:magnesium ion binding"/>
    <property type="evidence" value="ECO:0007669"/>
    <property type="project" value="UniProtKB-UniRule"/>
</dbReference>
<feature type="binding site" evidence="9 12">
    <location>
        <position position="286"/>
    </location>
    <ligand>
        <name>Mg(2+)</name>
        <dbReference type="ChEBI" id="CHEBI:18420"/>
    </ligand>
</feature>
<dbReference type="EC" id="4.2.1.11" evidence="3 9"/>
<keyword evidence="15" id="KW-0670">Pyruvate</keyword>
<feature type="binding site" evidence="11">
    <location>
        <position position="389"/>
    </location>
    <ligand>
        <name>substrate</name>
    </ligand>
</feature>
<feature type="binding site" evidence="9 12">
    <location>
        <position position="242"/>
    </location>
    <ligand>
        <name>Mg(2+)</name>
        <dbReference type="ChEBI" id="CHEBI:18420"/>
    </ligand>
</feature>
<dbReference type="InterPro" id="IPR036849">
    <property type="entry name" value="Enolase-like_C_sf"/>
</dbReference>
<dbReference type="GO" id="GO:0005576">
    <property type="term" value="C:extracellular region"/>
    <property type="evidence" value="ECO:0007669"/>
    <property type="project" value="UniProtKB-SubCell"/>
</dbReference>
<dbReference type="SFLD" id="SFLDG00178">
    <property type="entry name" value="enolase"/>
    <property type="match status" value="1"/>
</dbReference>
<dbReference type="FunFam" id="3.30.390.10:FF:000001">
    <property type="entry name" value="Enolase"/>
    <property type="match status" value="1"/>
</dbReference>
<proteinExistence type="inferred from homology"/>
<gene>
    <name evidence="9" type="primary">eno</name>
    <name evidence="15" type="ORF">CH330_09905</name>
</gene>
<keyword evidence="9 12" id="KW-0479">Metal-binding</keyword>
<keyword evidence="5 9" id="KW-0964">Secreted</keyword>
<protein>
    <recommendedName>
        <fullName evidence="4 9">Enolase</fullName>
        <ecNumber evidence="3 9">4.2.1.11</ecNumber>
    </recommendedName>
    <alternativeName>
        <fullName evidence="9">2-phospho-D-glycerate hydro-lyase</fullName>
    </alternativeName>
    <alternativeName>
        <fullName evidence="9">2-phosphoglycerate dehydratase</fullName>
    </alternativeName>
</protein>
<organism evidence="15 16">
    <name type="scientific">candidate division WOR-3 bacterium JGI_Cruoil_03_51_56</name>
    <dbReference type="NCBI Taxonomy" id="1973747"/>
    <lineage>
        <taxon>Bacteria</taxon>
        <taxon>Bacteria division WOR-3</taxon>
    </lineage>
</organism>
<feature type="binding site" evidence="9">
    <location>
        <position position="163"/>
    </location>
    <ligand>
        <name>(2R)-2-phosphoglycerate</name>
        <dbReference type="ChEBI" id="CHEBI:58289"/>
    </ligand>
</feature>
<keyword evidence="9" id="KW-0963">Cytoplasm</keyword>
<dbReference type="Pfam" id="PF00113">
    <property type="entry name" value="Enolase_C"/>
    <property type="match status" value="1"/>
</dbReference>
<feature type="active site" description="Proton donor" evidence="9 10">
    <location>
        <position position="205"/>
    </location>
</feature>
<dbReference type="GO" id="GO:0006096">
    <property type="term" value="P:glycolytic process"/>
    <property type="evidence" value="ECO:0007669"/>
    <property type="project" value="UniProtKB-UniRule"/>
</dbReference>
<dbReference type="InterPro" id="IPR020809">
    <property type="entry name" value="Enolase_CS"/>
</dbReference>
<sequence length="424" mass="46755">MKRIADIHARQILDSRGNPTIEVDCVLNDGTMGRASVPSGASTGRFEALELRDGNPKRYLGRGVLKAVENINTIIRKRLVGMRVTDQYPIDHALIELDGTPNKTKLGANAILGASLAVCRAAAVTADICIYRFLGGAGTKLLPTPQFNVINGGAHASNNLDVQEFMIVPAGFDSFHEALRAASEIYQHLKLLLKNAGKPTSVGDEGGFAPNFKSNEEPLEFIIQGIKEAGYRPGEHIYIALDPAASEFHKDNTYIFKNPEEQHFTDEALIDTYTRWIDKYPIISIEDGLAEEDWKGWQKFTARLGDRIQIVGDDIFVTNVKKLKRGIREKVANAVLVKPNQIGTISETLDCIKLATDHGYKTVISHRSGETHDHFIADLAVAVSSGQIKTGAPCRGERVAKYNRLLRIEEEDKLDYAGLVPLKR</sequence>
<dbReference type="Gene3D" id="3.20.20.120">
    <property type="entry name" value="Enolase-like C-terminal domain"/>
    <property type="match status" value="1"/>
</dbReference>
<feature type="binding site" evidence="9">
    <location>
        <position position="368"/>
    </location>
    <ligand>
        <name>(2R)-2-phosphoglycerate</name>
        <dbReference type="ChEBI" id="CHEBI:58289"/>
    </ligand>
</feature>
<dbReference type="Proteomes" id="UP000215559">
    <property type="component" value="Unassembled WGS sequence"/>
</dbReference>
<dbReference type="PIRSF" id="PIRSF001400">
    <property type="entry name" value="Enolase"/>
    <property type="match status" value="1"/>
</dbReference>
<feature type="binding site" evidence="9">
    <location>
        <position position="338"/>
    </location>
    <ligand>
        <name>(2R)-2-phosphoglycerate</name>
        <dbReference type="ChEBI" id="CHEBI:58289"/>
    </ligand>
</feature>
<comment type="catalytic activity">
    <reaction evidence="9">
        <text>(2R)-2-phosphoglycerate = phosphoenolpyruvate + H2O</text>
        <dbReference type="Rhea" id="RHEA:10164"/>
        <dbReference type="ChEBI" id="CHEBI:15377"/>
        <dbReference type="ChEBI" id="CHEBI:58289"/>
        <dbReference type="ChEBI" id="CHEBI:58702"/>
        <dbReference type="EC" id="4.2.1.11"/>
    </reaction>
</comment>
<dbReference type="GO" id="GO:0004634">
    <property type="term" value="F:phosphopyruvate hydratase activity"/>
    <property type="evidence" value="ECO:0007669"/>
    <property type="project" value="UniProtKB-UniRule"/>
</dbReference>
<name>A0A235BN33_UNCW3</name>
<dbReference type="GO" id="GO:0009986">
    <property type="term" value="C:cell surface"/>
    <property type="evidence" value="ECO:0007669"/>
    <property type="project" value="UniProtKB-SubCell"/>
</dbReference>
<evidence type="ECO:0000256" key="6">
    <source>
        <dbReference type="ARBA" id="ARBA00022842"/>
    </source>
</evidence>
<evidence type="ECO:0000256" key="1">
    <source>
        <dbReference type="ARBA" id="ARBA00005031"/>
    </source>
</evidence>
<evidence type="ECO:0000256" key="10">
    <source>
        <dbReference type="PIRSR" id="PIRSR001400-1"/>
    </source>
</evidence>
<dbReference type="PRINTS" id="PR00148">
    <property type="entry name" value="ENOLASE"/>
</dbReference>
<evidence type="ECO:0000256" key="11">
    <source>
        <dbReference type="PIRSR" id="PIRSR001400-2"/>
    </source>
</evidence>
<evidence type="ECO:0000313" key="15">
    <source>
        <dbReference type="EMBL" id="OYD13883.1"/>
    </source>
</evidence>
<feature type="domain" description="Enolase C-terminal TIM barrel" evidence="13">
    <location>
        <begin position="139"/>
        <end position="424"/>
    </location>
</feature>
<comment type="cofactor">
    <cofactor evidence="9">
        <name>Mg(2+)</name>
        <dbReference type="ChEBI" id="CHEBI:18420"/>
    </cofactor>
    <text evidence="9">Binds a second Mg(2+) ion via substrate during catalysis.</text>
</comment>
<evidence type="ECO:0000259" key="14">
    <source>
        <dbReference type="SMART" id="SM01193"/>
    </source>
</evidence>
<feature type="binding site" evidence="9">
    <location>
        <position position="367"/>
    </location>
    <ligand>
        <name>(2R)-2-phosphoglycerate</name>
        <dbReference type="ChEBI" id="CHEBI:58289"/>
    </ligand>
</feature>
<keyword evidence="6 9" id="KW-0460">Magnesium</keyword>
<evidence type="ECO:0000256" key="9">
    <source>
        <dbReference type="HAMAP-Rule" id="MF_00318"/>
    </source>
</evidence>
<dbReference type="InterPro" id="IPR000941">
    <property type="entry name" value="Enolase"/>
</dbReference>
<dbReference type="SFLD" id="SFLDS00001">
    <property type="entry name" value="Enolase"/>
    <property type="match status" value="1"/>
</dbReference>
<dbReference type="Pfam" id="PF03952">
    <property type="entry name" value="Enolase_N"/>
    <property type="match status" value="1"/>
</dbReference>
<evidence type="ECO:0000259" key="13">
    <source>
        <dbReference type="SMART" id="SM01192"/>
    </source>
</evidence>
<comment type="cofactor">
    <cofactor evidence="12">
        <name>Mg(2+)</name>
        <dbReference type="ChEBI" id="CHEBI:18420"/>
    </cofactor>
    <text evidence="12">Mg(2+) is required for catalysis and for stabilizing the dimer.</text>
</comment>